<dbReference type="OrthoDB" id="65522at2759"/>
<comment type="caution">
    <text evidence="1">The sequence shown here is derived from an EMBL/GenBank/DDBJ whole genome shotgun (WGS) entry which is preliminary data.</text>
</comment>
<dbReference type="KEGG" id="blac:94349145"/>
<evidence type="ECO:0000313" key="2">
    <source>
        <dbReference type="Proteomes" id="UP000294530"/>
    </source>
</evidence>
<keyword evidence="2" id="KW-1185">Reference proteome</keyword>
<gene>
    <name evidence="1" type="ORF">CCR75_005393</name>
</gene>
<dbReference type="AlphaFoldDB" id="A0A976FLM2"/>
<reference evidence="1 2" key="1">
    <citation type="journal article" date="2021" name="Genome Biol.">
        <title>AFLAP: assembly-free linkage analysis pipeline using k-mers from genome sequencing data.</title>
        <authorList>
            <person name="Fletcher K."/>
            <person name="Zhang L."/>
            <person name="Gil J."/>
            <person name="Han R."/>
            <person name="Cavanaugh K."/>
            <person name="Michelmore R."/>
        </authorList>
    </citation>
    <scope>NUCLEOTIDE SEQUENCE [LARGE SCALE GENOMIC DNA]</scope>
    <source>
        <strain evidence="1 2">SF5</strain>
    </source>
</reference>
<dbReference type="PANTHER" id="PTHR35213">
    <property type="entry name" value="RING-TYPE DOMAIN-CONTAINING PROTEIN-RELATED"/>
    <property type="match status" value="1"/>
</dbReference>
<proteinExistence type="predicted"/>
<sequence>MDMQSLFYQSSPSTGTGAAPSCSLLSSSVPIGSTFPTSSNLSAASFPSMQSHPAIFAHSVGLSSTPFLQPPTLAPLRFIIPNPRASNSFGLTASSQSFSRLSVCNIVGEPEHEPLSQYSMTLPRDRCTIETKQQQLFPSGSGMLDESNQPNKMTFKRTRLPKRSIRSTKSKARPGLRKGKWTEEESSYATQLTYYFKEGLLPLKKGTMLRLYLSQKLNCEPMRITKKFTGEECIGKQVFRPCNPSPESRARLLTAQLELVVLKAAFVQRLKDNHEDPPAPMDELDAFSASFDCKFQPVQLKPRFSEDGKDGDGHAVGLLLDFFYKANRNEKQGENSAFELKNDNTIEVNKYGNTCTVKRLSSISTSPTSNCEIDSANFPTKRMRTLSVSGCIDPGATKRSRIGSFSTITAA</sequence>
<dbReference type="Proteomes" id="UP000294530">
    <property type="component" value="Unassembled WGS sequence"/>
</dbReference>
<organism evidence="1 2">
    <name type="scientific">Bremia lactucae</name>
    <name type="common">Lettuce downy mildew</name>
    <dbReference type="NCBI Taxonomy" id="4779"/>
    <lineage>
        <taxon>Eukaryota</taxon>
        <taxon>Sar</taxon>
        <taxon>Stramenopiles</taxon>
        <taxon>Oomycota</taxon>
        <taxon>Peronosporomycetes</taxon>
        <taxon>Peronosporales</taxon>
        <taxon>Peronosporaceae</taxon>
        <taxon>Bremia</taxon>
    </lineage>
</organism>
<dbReference type="GeneID" id="94349145"/>
<name>A0A976FLM2_BRELC</name>
<dbReference type="EMBL" id="SHOA02000019">
    <property type="protein sequence ID" value="TDH68769.1"/>
    <property type="molecule type" value="Genomic_DNA"/>
</dbReference>
<dbReference type="RefSeq" id="XP_067818268.1">
    <property type="nucleotide sequence ID" value="XM_067963474.1"/>
</dbReference>
<protein>
    <submittedName>
        <fullName evidence="1">Uncharacterized protein</fullName>
    </submittedName>
</protein>
<accession>A0A976FLM2</accession>
<dbReference type="PANTHER" id="PTHR35213:SF3">
    <property type="entry name" value="MYB-LIKE DOMAIN-CONTAINING PROTEIN"/>
    <property type="match status" value="1"/>
</dbReference>
<evidence type="ECO:0000313" key="1">
    <source>
        <dbReference type="EMBL" id="TDH68769.1"/>
    </source>
</evidence>